<evidence type="ECO:0000256" key="5">
    <source>
        <dbReference type="ARBA" id="ARBA00022692"/>
    </source>
</evidence>
<keyword evidence="3" id="KW-0597">Phosphoprotein</keyword>
<evidence type="ECO:0000259" key="9">
    <source>
        <dbReference type="PROSITE" id="PS50109"/>
    </source>
</evidence>
<dbReference type="InterPro" id="IPR003594">
    <property type="entry name" value="HATPase_dom"/>
</dbReference>
<feature type="transmembrane region" description="Helical" evidence="8">
    <location>
        <begin position="165"/>
        <end position="189"/>
    </location>
</feature>
<comment type="catalytic activity">
    <reaction evidence="1">
        <text>ATP + protein L-histidine = ADP + protein N-phospho-L-histidine.</text>
        <dbReference type="EC" id="2.7.13.3"/>
    </reaction>
</comment>
<name>A0A363UJ44_9GAMM</name>
<comment type="caution">
    <text evidence="10">The sequence shown here is derived from an EMBL/GenBank/DDBJ whole genome shotgun (WGS) entry which is preliminary data.</text>
</comment>
<dbReference type="Pfam" id="PF02518">
    <property type="entry name" value="HATPase_c"/>
    <property type="match status" value="1"/>
</dbReference>
<dbReference type="EMBL" id="QEQK01000010">
    <property type="protein sequence ID" value="PWN55449.1"/>
    <property type="molecule type" value="Genomic_DNA"/>
</dbReference>
<keyword evidence="4" id="KW-0808">Transferase</keyword>
<keyword evidence="8" id="KW-0472">Membrane</keyword>
<evidence type="ECO:0000256" key="8">
    <source>
        <dbReference type="SAM" id="Phobius"/>
    </source>
</evidence>
<dbReference type="PANTHER" id="PTHR45436">
    <property type="entry name" value="SENSOR HISTIDINE KINASE YKOH"/>
    <property type="match status" value="1"/>
</dbReference>
<sequence length="428" mass="46607">MQSLRWRLGGAVAVAVGVVLLLAGFWLAGQLRAAMEQAARTRLQATAEHLSAFLPFESPEQWSQGEYAQPYSGHYWVLVAWPAGQVPAQYARSASLTDFPLLDGAVKAFEHGGQPQLWRQQGPLDQDLISVLVPLPVGPEPGRFMMLIAAPAEPLDTQTRHVIGALWRGGVIIWLLSIVTAGLAIAAAARPIHLLQRQLEDLDQARRQRLDAAVPLEFQGLVRGFNSVLDQHARTVARHRDAVARLAHELKTPLAALQQDAEAADTVPARTVLARVRRMLPPIEQEVAKARIHGPTPGLEPVLLAEQIRRAVQVCCVDHAITPADIELRVPDRLRVPIEARDLYAVVWNLIDNALRHGGLPVRVQAEAAGFEVHDAGTASQPASSSGLGLGLVETVLETYGWHYEIRSSELGGRCVRVSPRSQNAPTA</sequence>
<evidence type="ECO:0000256" key="1">
    <source>
        <dbReference type="ARBA" id="ARBA00000085"/>
    </source>
</evidence>
<dbReference type="InterPro" id="IPR036890">
    <property type="entry name" value="HATPase_C_sf"/>
</dbReference>
<feature type="domain" description="Histidine kinase" evidence="9">
    <location>
        <begin position="245"/>
        <end position="424"/>
    </location>
</feature>
<proteinExistence type="predicted"/>
<evidence type="ECO:0000256" key="3">
    <source>
        <dbReference type="ARBA" id="ARBA00022553"/>
    </source>
</evidence>
<gene>
    <name evidence="10" type="ORF">DEH80_11685</name>
</gene>
<evidence type="ECO:0000256" key="2">
    <source>
        <dbReference type="ARBA" id="ARBA00012438"/>
    </source>
</evidence>
<dbReference type="Gene3D" id="3.30.565.10">
    <property type="entry name" value="Histidine kinase-like ATPase, C-terminal domain"/>
    <property type="match status" value="1"/>
</dbReference>
<dbReference type="EC" id="2.7.13.3" evidence="2"/>
<evidence type="ECO:0000256" key="6">
    <source>
        <dbReference type="ARBA" id="ARBA00022777"/>
    </source>
</evidence>
<dbReference type="SMART" id="SM00387">
    <property type="entry name" value="HATPase_c"/>
    <property type="match status" value="1"/>
</dbReference>
<dbReference type="InterPro" id="IPR050428">
    <property type="entry name" value="TCS_sensor_his_kinase"/>
</dbReference>
<evidence type="ECO:0000256" key="7">
    <source>
        <dbReference type="ARBA" id="ARBA00022989"/>
    </source>
</evidence>
<dbReference type="PROSITE" id="PS50109">
    <property type="entry name" value="HIS_KIN"/>
    <property type="match status" value="1"/>
</dbReference>
<keyword evidence="5 8" id="KW-0812">Transmembrane</keyword>
<dbReference type="AlphaFoldDB" id="A0A363UJ44"/>
<dbReference type="InterPro" id="IPR005467">
    <property type="entry name" value="His_kinase_dom"/>
</dbReference>
<accession>A0A363UJ44</accession>
<dbReference type="SUPFAM" id="SSF55874">
    <property type="entry name" value="ATPase domain of HSP90 chaperone/DNA topoisomerase II/histidine kinase"/>
    <property type="match status" value="1"/>
</dbReference>
<feature type="transmembrane region" description="Helical" evidence="8">
    <location>
        <begin position="6"/>
        <end position="28"/>
    </location>
</feature>
<dbReference type="InterPro" id="IPR036097">
    <property type="entry name" value="HisK_dim/P_sf"/>
</dbReference>
<organism evidence="10 11">
    <name type="scientific">Abyssibacter profundi</name>
    <dbReference type="NCBI Taxonomy" id="2182787"/>
    <lineage>
        <taxon>Bacteria</taxon>
        <taxon>Pseudomonadati</taxon>
        <taxon>Pseudomonadota</taxon>
        <taxon>Gammaproteobacteria</taxon>
        <taxon>Chromatiales</taxon>
        <taxon>Oceanococcaceae</taxon>
        <taxon>Abyssibacter</taxon>
    </lineage>
</organism>
<evidence type="ECO:0000313" key="10">
    <source>
        <dbReference type="EMBL" id="PWN55449.1"/>
    </source>
</evidence>
<keyword evidence="6" id="KW-0418">Kinase</keyword>
<dbReference type="Proteomes" id="UP000251800">
    <property type="component" value="Unassembled WGS sequence"/>
</dbReference>
<dbReference type="PANTHER" id="PTHR45436:SF5">
    <property type="entry name" value="SENSOR HISTIDINE KINASE TRCS"/>
    <property type="match status" value="1"/>
</dbReference>
<dbReference type="GO" id="GO:0005886">
    <property type="term" value="C:plasma membrane"/>
    <property type="evidence" value="ECO:0007669"/>
    <property type="project" value="TreeGrafter"/>
</dbReference>
<protein>
    <recommendedName>
        <fullName evidence="2">histidine kinase</fullName>
        <ecNumber evidence="2">2.7.13.3</ecNumber>
    </recommendedName>
</protein>
<dbReference type="SUPFAM" id="SSF47384">
    <property type="entry name" value="Homodimeric domain of signal transducing histidine kinase"/>
    <property type="match status" value="1"/>
</dbReference>
<dbReference type="Gene3D" id="1.10.287.130">
    <property type="match status" value="1"/>
</dbReference>
<evidence type="ECO:0000313" key="11">
    <source>
        <dbReference type="Proteomes" id="UP000251800"/>
    </source>
</evidence>
<dbReference type="GO" id="GO:0000155">
    <property type="term" value="F:phosphorelay sensor kinase activity"/>
    <property type="evidence" value="ECO:0007669"/>
    <property type="project" value="InterPro"/>
</dbReference>
<keyword evidence="7 8" id="KW-1133">Transmembrane helix</keyword>
<reference evidence="10 11" key="1">
    <citation type="submission" date="2018-05" db="EMBL/GenBank/DDBJ databases">
        <title>Abyssibacter profundi OUC007T gen. nov., sp. nov, a marine bacterium isolated from seawater of the Mariana Trench.</title>
        <authorList>
            <person name="Zhou S."/>
        </authorList>
    </citation>
    <scope>NUCLEOTIDE SEQUENCE [LARGE SCALE GENOMIC DNA]</scope>
    <source>
        <strain evidence="10 11">OUC007</strain>
    </source>
</reference>
<evidence type="ECO:0000256" key="4">
    <source>
        <dbReference type="ARBA" id="ARBA00022679"/>
    </source>
</evidence>
<keyword evidence="11" id="KW-1185">Reference proteome</keyword>